<gene>
    <name evidence="12" type="ORF">BJ508DRAFT_415609</name>
</gene>
<dbReference type="Proteomes" id="UP000275078">
    <property type="component" value="Unassembled WGS sequence"/>
</dbReference>
<evidence type="ECO:0000256" key="1">
    <source>
        <dbReference type="ARBA" id="ARBA00006485"/>
    </source>
</evidence>
<dbReference type="SUPFAM" id="SSF56112">
    <property type="entry name" value="Protein kinase-like (PK-like)"/>
    <property type="match status" value="1"/>
</dbReference>
<proteinExistence type="inferred from homology"/>
<dbReference type="PANTHER" id="PTHR24056:SF107">
    <property type="entry name" value="CYCLIN-DEPENDENT KINASE 11A-RELATED"/>
    <property type="match status" value="1"/>
</dbReference>
<dbReference type="InterPro" id="IPR011009">
    <property type="entry name" value="Kinase-like_dom_sf"/>
</dbReference>
<keyword evidence="13" id="KW-1185">Reference proteome</keyword>
<feature type="compositionally biased region" description="Low complexity" evidence="10">
    <location>
        <begin position="36"/>
        <end position="49"/>
    </location>
</feature>
<accession>A0A3N4I1G2</accession>
<feature type="region of interest" description="Disordered" evidence="10">
    <location>
        <begin position="397"/>
        <end position="429"/>
    </location>
</feature>
<dbReference type="STRING" id="1160509.A0A3N4I1G2"/>
<evidence type="ECO:0000256" key="4">
    <source>
        <dbReference type="ARBA" id="ARBA00022679"/>
    </source>
</evidence>
<dbReference type="GO" id="GO:0005634">
    <property type="term" value="C:nucleus"/>
    <property type="evidence" value="ECO:0007669"/>
    <property type="project" value="TreeGrafter"/>
</dbReference>
<dbReference type="PROSITE" id="PS00108">
    <property type="entry name" value="PROTEIN_KINASE_ST"/>
    <property type="match status" value="1"/>
</dbReference>
<comment type="catalytic activity">
    <reaction evidence="9">
        <text>L-seryl-[protein] + ATP = O-phospho-L-seryl-[protein] + ADP + H(+)</text>
        <dbReference type="Rhea" id="RHEA:17989"/>
        <dbReference type="Rhea" id="RHEA-COMP:9863"/>
        <dbReference type="Rhea" id="RHEA-COMP:11604"/>
        <dbReference type="ChEBI" id="CHEBI:15378"/>
        <dbReference type="ChEBI" id="CHEBI:29999"/>
        <dbReference type="ChEBI" id="CHEBI:30616"/>
        <dbReference type="ChEBI" id="CHEBI:83421"/>
        <dbReference type="ChEBI" id="CHEBI:456216"/>
        <dbReference type="EC" id="2.7.11.22"/>
    </reaction>
</comment>
<dbReference type="InterPro" id="IPR000719">
    <property type="entry name" value="Prot_kinase_dom"/>
</dbReference>
<dbReference type="FunFam" id="1.10.510.10:FF:000624">
    <property type="entry name" value="Mitogen-activated protein kinase"/>
    <property type="match status" value="1"/>
</dbReference>
<name>A0A3N4I1G2_ASCIM</name>
<dbReference type="SMART" id="SM00220">
    <property type="entry name" value="S_TKc"/>
    <property type="match status" value="1"/>
</dbReference>
<dbReference type="EC" id="2.7.11.22" evidence="2"/>
<dbReference type="GO" id="GO:0004693">
    <property type="term" value="F:cyclin-dependent protein serine/threonine kinase activity"/>
    <property type="evidence" value="ECO:0007669"/>
    <property type="project" value="UniProtKB-EC"/>
</dbReference>
<dbReference type="AlphaFoldDB" id="A0A3N4I1G2"/>
<evidence type="ECO:0000256" key="2">
    <source>
        <dbReference type="ARBA" id="ARBA00012425"/>
    </source>
</evidence>
<evidence type="ECO:0000313" key="13">
    <source>
        <dbReference type="Proteomes" id="UP000275078"/>
    </source>
</evidence>
<dbReference type="Gene3D" id="1.10.510.10">
    <property type="entry name" value="Transferase(Phosphotransferase) domain 1"/>
    <property type="match status" value="1"/>
</dbReference>
<sequence>MGRWDNVEEDPEEVARIKAEKEAKKRAKAEKKAREAAAALAAQQAASQATPPPSKRRRLDTPSAQDDDEEESRPKPKIRHLRFEGPVMTPSRSVDEYEPLNQIEEGSYGIVSRAKEIATGEIYALKKIKFTIGGQGEAGFPLTSLREIQVLMRGSEHRNLVGLKEMVVGESLDSVYIVMPFLPHDLKALLDTMPEPFLPSEIKTLVLQLASGVAYLHKHSILHRDLKTSNLLLSNTGQLQIADFGLARYTPTDGSEMTAPHMIVTLWYRSPELLLGDKNYGKPLDMWSVGCIFGELFWKDAILQGKTAVDQMMKIIDLCGPPSEENWPGFKRLANARALKLQKPITSTKQMLRPKFPLLTNAGMEVLAGLLTLDPSQRMTAEEVLVHPYFKEDPRPKAEELLPTFPSKANQERRRRHSPGAPVRGEEGDKEVWKGDLFGAVEEEEVGAGFQLKMGR</sequence>
<comment type="catalytic activity">
    <reaction evidence="8">
        <text>L-threonyl-[protein] + ATP = O-phospho-L-threonyl-[protein] + ADP + H(+)</text>
        <dbReference type="Rhea" id="RHEA:46608"/>
        <dbReference type="Rhea" id="RHEA-COMP:11060"/>
        <dbReference type="Rhea" id="RHEA-COMP:11605"/>
        <dbReference type="ChEBI" id="CHEBI:15378"/>
        <dbReference type="ChEBI" id="CHEBI:30013"/>
        <dbReference type="ChEBI" id="CHEBI:30616"/>
        <dbReference type="ChEBI" id="CHEBI:61977"/>
        <dbReference type="ChEBI" id="CHEBI:456216"/>
        <dbReference type="EC" id="2.7.11.22"/>
    </reaction>
</comment>
<dbReference type="PANTHER" id="PTHR24056">
    <property type="entry name" value="CELL DIVISION PROTEIN KINASE"/>
    <property type="match status" value="1"/>
</dbReference>
<keyword evidence="3" id="KW-0723">Serine/threonine-protein kinase</keyword>
<dbReference type="Pfam" id="PF00069">
    <property type="entry name" value="Pkinase"/>
    <property type="match status" value="1"/>
</dbReference>
<evidence type="ECO:0000256" key="3">
    <source>
        <dbReference type="ARBA" id="ARBA00022527"/>
    </source>
</evidence>
<evidence type="ECO:0000256" key="7">
    <source>
        <dbReference type="ARBA" id="ARBA00022840"/>
    </source>
</evidence>
<feature type="domain" description="Protein kinase" evidence="11">
    <location>
        <begin position="97"/>
        <end position="390"/>
    </location>
</feature>
<dbReference type="Gene3D" id="3.30.200.20">
    <property type="entry name" value="Phosphorylase Kinase, domain 1"/>
    <property type="match status" value="1"/>
</dbReference>
<comment type="similarity">
    <text evidence="1">Belongs to the protein kinase superfamily. CMGC Ser/Thr protein kinase family. CDC2/CDKX subfamily.</text>
</comment>
<evidence type="ECO:0000256" key="6">
    <source>
        <dbReference type="ARBA" id="ARBA00022777"/>
    </source>
</evidence>
<keyword evidence="4" id="KW-0808">Transferase</keyword>
<dbReference type="GO" id="GO:0005524">
    <property type="term" value="F:ATP binding"/>
    <property type="evidence" value="ECO:0007669"/>
    <property type="project" value="UniProtKB-KW"/>
</dbReference>
<organism evidence="12 13">
    <name type="scientific">Ascobolus immersus RN42</name>
    <dbReference type="NCBI Taxonomy" id="1160509"/>
    <lineage>
        <taxon>Eukaryota</taxon>
        <taxon>Fungi</taxon>
        <taxon>Dikarya</taxon>
        <taxon>Ascomycota</taxon>
        <taxon>Pezizomycotina</taxon>
        <taxon>Pezizomycetes</taxon>
        <taxon>Pezizales</taxon>
        <taxon>Ascobolaceae</taxon>
        <taxon>Ascobolus</taxon>
    </lineage>
</organism>
<dbReference type="EMBL" id="ML119693">
    <property type="protein sequence ID" value="RPA79945.1"/>
    <property type="molecule type" value="Genomic_DNA"/>
</dbReference>
<dbReference type="InterPro" id="IPR050108">
    <property type="entry name" value="CDK"/>
</dbReference>
<evidence type="ECO:0000256" key="8">
    <source>
        <dbReference type="ARBA" id="ARBA00047811"/>
    </source>
</evidence>
<feature type="region of interest" description="Disordered" evidence="10">
    <location>
        <begin position="19"/>
        <end position="82"/>
    </location>
</feature>
<evidence type="ECO:0000313" key="12">
    <source>
        <dbReference type="EMBL" id="RPA79945.1"/>
    </source>
</evidence>
<protein>
    <recommendedName>
        <fullName evidence="2">cyclin-dependent kinase</fullName>
        <ecNumber evidence="2">2.7.11.22</ecNumber>
    </recommendedName>
</protein>
<dbReference type="GO" id="GO:0007346">
    <property type="term" value="P:regulation of mitotic cell cycle"/>
    <property type="evidence" value="ECO:0007669"/>
    <property type="project" value="TreeGrafter"/>
</dbReference>
<dbReference type="PROSITE" id="PS50011">
    <property type="entry name" value="PROTEIN_KINASE_DOM"/>
    <property type="match status" value="1"/>
</dbReference>
<dbReference type="InterPro" id="IPR008271">
    <property type="entry name" value="Ser/Thr_kinase_AS"/>
</dbReference>
<evidence type="ECO:0000259" key="11">
    <source>
        <dbReference type="PROSITE" id="PS50011"/>
    </source>
</evidence>
<reference evidence="12 13" key="1">
    <citation type="journal article" date="2018" name="Nat. Ecol. Evol.">
        <title>Pezizomycetes genomes reveal the molecular basis of ectomycorrhizal truffle lifestyle.</title>
        <authorList>
            <person name="Murat C."/>
            <person name="Payen T."/>
            <person name="Noel B."/>
            <person name="Kuo A."/>
            <person name="Morin E."/>
            <person name="Chen J."/>
            <person name="Kohler A."/>
            <person name="Krizsan K."/>
            <person name="Balestrini R."/>
            <person name="Da Silva C."/>
            <person name="Montanini B."/>
            <person name="Hainaut M."/>
            <person name="Levati E."/>
            <person name="Barry K.W."/>
            <person name="Belfiori B."/>
            <person name="Cichocki N."/>
            <person name="Clum A."/>
            <person name="Dockter R.B."/>
            <person name="Fauchery L."/>
            <person name="Guy J."/>
            <person name="Iotti M."/>
            <person name="Le Tacon F."/>
            <person name="Lindquist E.A."/>
            <person name="Lipzen A."/>
            <person name="Malagnac F."/>
            <person name="Mello A."/>
            <person name="Molinier V."/>
            <person name="Miyauchi S."/>
            <person name="Poulain J."/>
            <person name="Riccioni C."/>
            <person name="Rubini A."/>
            <person name="Sitrit Y."/>
            <person name="Splivallo R."/>
            <person name="Traeger S."/>
            <person name="Wang M."/>
            <person name="Zifcakova L."/>
            <person name="Wipf D."/>
            <person name="Zambonelli A."/>
            <person name="Paolocci F."/>
            <person name="Nowrousian M."/>
            <person name="Ottonello S."/>
            <person name="Baldrian P."/>
            <person name="Spatafora J.W."/>
            <person name="Henrissat B."/>
            <person name="Nagy L.G."/>
            <person name="Aury J.M."/>
            <person name="Wincker P."/>
            <person name="Grigoriev I.V."/>
            <person name="Bonfante P."/>
            <person name="Martin F.M."/>
        </authorList>
    </citation>
    <scope>NUCLEOTIDE SEQUENCE [LARGE SCALE GENOMIC DNA]</scope>
    <source>
        <strain evidence="12 13">RN42</strain>
    </source>
</reference>
<keyword evidence="7" id="KW-0067">ATP-binding</keyword>
<evidence type="ECO:0000256" key="10">
    <source>
        <dbReference type="SAM" id="MobiDB-lite"/>
    </source>
</evidence>
<evidence type="ECO:0000256" key="5">
    <source>
        <dbReference type="ARBA" id="ARBA00022741"/>
    </source>
</evidence>
<dbReference type="OrthoDB" id="1732493at2759"/>
<keyword evidence="6 12" id="KW-0418">Kinase</keyword>
<evidence type="ECO:0000256" key="9">
    <source>
        <dbReference type="ARBA" id="ARBA00048367"/>
    </source>
</evidence>
<keyword evidence="5" id="KW-0547">Nucleotide-binding</keyword>